<dbReference type="EMBL" id="JAHFXF010000001">
    <property type="protein sequence ID" value="KAG9701407.1"/>
    <property type="molecule type" value="Genomic_DNA"/>
</dbReference>
<dbReference type="Proteomes" id="UP000779574">
    <property type="component" value="Unassembled WGS sequence"/>
</dbReference>
<sequence length="76" mass="9101">MVVLVVVFEFGFKSSHEKMCRKCSFSMRRWCERSCCSGQRSNHRWQHQRRCQTELRAGKSSSQGCSRIRKSRQSRR</sequence>
<evidence type="ECO:0000313" key="3">
    <source>
        <dbReference type="Proteomes" id="UP000779574"/>
    </source>
</evidence>
<evidence type="ECO:0000313" key="2">
    <source>
        <dbReference type="EMBL" id="KAG9701407.1"/>
    </source>
</evidence>
<feature type="non-terminal residue" evidence="2">
    <location>
        <position position="76"/>
    </location>
</feature>
<proteinExistence type="predicted"/>
<reference evidence="2" key="1">
    <citation type="journal article" date="2021" name="J Fungi (Basel)">
        <title>Virulence traits and population genomics of the black yeast Aureobasidium melanogenum.</title>
        <authorList>
            <person name="Cernosa A."/>
            <person name="Sun X."/>
            <person name="Gostincar C."/>
            <person name="Fang C."/>
            <person name="Gunde-Cimerman N."/>
            <person name="Song Z."/>
        </authorList>
    </citation>
    <scope>NUCLEOTIDE SEQUENCE</scope>
    <source>
        <strain evidence="2">EXF-9911</strain>
    </source>
</reference>
<name>A0A9P8EYQ8_AURME</name>
<evidence type="ECO:0000256" key="1">
    <source>
        <dbReference type="SAM" id="MobiDB-lite"/>
    </source>
</evidence>
<protein>
    <submittedName>
        <fullName evidence="2">Uncharacterized protein</fullName>
    </submittedName>
</protein>
<gene>
    <name evidence="2" type="ORF">KCU76_g131</name>
</gene>
<accession>A0A9P8EYQ8</accession>
<reference evidence="2" key="2">
    <citation type="submission" date="2021-08" db="EMBL/GenBank/DDBJ databases">
        <authorList>
            <person name="Gostincar C."/>
            <person name="Sun X."/>
            <person name="Song Z."/>
            <person name="Gunde-Cimerman N."/>
        </authorList>
    </citation>
    <scope>NUCLEOTIDE SEQUENCE</scope>
    <source>
        <strain evidence="2">EXF-9911</strain>
    </source>
</reference>
<comment type="caution">
    <text evidence="2">The sequence shown here is derived from an EMBL/GenBank/DDBJ whole genome shotgun (WGS) entry which is preliminary data.</text>
</comment>
<feature type="compositionally biased region" description="Basic residues" evidence="1">
    <location>
        <begin position="67"/>
        <end position="76"/>
    </location>
</feature>
<dbReference type="AlphaFoldDB" id="A0A9P8EYQ8"/>
<organism evidence="2 3">
    <name type="scientific">Aureobasidium melanogenum</name>
    <name type="common">Aureobasidium pullulans var. melanogenum</name>
    <dbReference type="NCBI Taxonomy" id="46634"/>
    <lineage>
        <taxon>Eukaryota</taxon>
        <taxon>Fungi</taxon>
        <taxon>Dikarya</taxon>
        <taxon>Ascomycota</taxon>
        <taxon>Pezizomycotina</taxon>
        <taxon>Dothideomycetes</taxon>
        <taxon>Dothideomycetidae</taxon>
        <taxon>Dothideales</taxon>
        <taxon>Saccotheciaceae</taxon>
        <taxon>Aureobasidium</taxon>
    </lineage>
</organism>
<feature type="region of interest" description="Disordered" evidence="1">
    <location>
        <begin position="56"/>
        <end position="76"/>
    </location>
</feature>